<evidence type="ECO:0000256" key="1">
    <source>
        <dbReference type="SAM" id="MobiDB-lite"/>
    </source>
</evidence>
<feature type="region of interest" description="Disordered" evidence="1">
    <location>
        <begin position="49"/>
        <end position="79"/>
    </location>
</feature>
<feature type="compositionally biased region" description="Low complexity" evidence="1">
    <location>
        <begin position="62"/>
        <end position="79"/>
    </location>
</feature>
<evidence type="ECO:0000313" key="3">
    <source>
        <dbReference type="Proteomes" id="UP001596540"/>
    </source>
</evidence>
<sequence>MSHRLDDAELAQAVDAAYGRLVRGAPPPAGSVTIDARDAHDFRRQWEELFGGRDGDEEPGAADHPGTPGAAADPGTGRD</sequence>
<gene>
    <name evidence="2" type="ORF">ACFQRF_27440</name>
</gene>
<evidence type="ECO:0000313" key="2">
    <source>
        <dbReference type="EMBL" id="MFC7331484.1"/>
    </source>
</evidence>
<protein>
    <submittedName>
        <fullName evidence="2">Uncharacterized protein</fullName>
    </submittedName>
</protein>
<organism evidence="2 3">
    <name type="scientific">Marinactinospora rubrisoli</name>
    <dbReference type="NCBI Taxonomy" id="2715399"/>
    <lineage>
        <taxon>Bacteria</taxon>
        <taxon>Bacillati</taxon>
        <taxon>Actinomycetota</taxon>
        <taxon>Actinomycetes</taxon>
        <taxon>Streptosporangiales</taxon>
        <taxon>Nocardiopsidaceae</taxon>
        <taxon>Marinactinospora</taxon>
    </lineage>
</organism>
<comment type="caution">
    <text evidence="2">The sequence shown here is derived from an EMBL/GenBank/DDBJ whole genome shotgun (WGS) entry which is preliminary data.</text>
</comment>
<dbReference type="EMBL" id="JBHTBH010000023">
    <property type="protein sequence ID" value="MFC7331484.1"/>
    <property type="molecule type" value="Genomic_DNA"/>
</dbReference>
<proteinExistence type="predicted"/>
<dbReference type="Proteomes" id="UP001596540">
    <property type="component" value="Unassembled WGS sequence"/>
</dbReference>
<name>A0ABW2KNE7_9ACTN</name>
<accession>A0ABW2KNE7</accession>
<keyword evidence="3" id="KW-1185">Reference proteome</keyword>
<dbReference type="RefSeq" id="WP_379874353.1">
    <property type="nucleotide sequence ID" value="NZ_JBHTBH010000023.1"/>
</dbReference>
<reference evidence="3" key="1">
    <citation type="journal article" date="2019" name="Int. J. Syst. Evol. Microbiol.">
        <title>The Global Catalogue of Microorganisms (GCM) 10K type strain sequencing project: providing services to taxonomists for standard genome sequencing and annotation.</title>
        <authorList>
            <consortium name="The Broad Institute Genomics Platform"/>
            <consortium name="The Broad Institute Genome Sequencing Center for Infectious Disease"/>
            <person name="Wu L."/>
            <person name="Ma J."/>
        </authorList>
    </citation>
    <scope>NUCLEOTIDE SEQUENCE [LARGE SCALE GENOMIC DNA]</scope>
    <source>
        <strain evidence="3">CGMCC 4.7382</strain>
    </source>
</reference>